<dbReference type="AlphaFoldDB" id="A0A383CCI2"/>
<dbReference type="EMBL" id="UINC01207678">
    <property type="protein sequence ID" value="SVE29871.1"/>
    <property type="molecule type" value="Genomic_DNA"/>
</dbReference>
<evidence type="ECO:0000313" key="2">
    <source>
        <dbReference type="EMBL" id="SVE29871.1"/>
    </source>
</evidence>
<keyword evidence="1" id="KW-1133">Transmembrane helix</keyword>
<protein>
    <submittedName>
        <fullName evidence="2">Uncharacterized protein</fullName>
    </submittedName>
</protein>
<sequence>MMEKALVKPFLFQFGQLEYGFALVYFLYLFKKLLHGTLFVI</sequence>
<organism evidence="2">
    <name type="scientific">marine metagenome</name>
    <dbReference type="NCBI Taxonomy" id="408172"/>
    <lineage>
        <taxon>unclassified sequences</taxon>
        <taxon>metagenomes</taxon>
        <taxon>ecological metagenomes</taxon>
    </lineage>
</organism>
<proteinExistence type="predicted"/>
<accession>A0A383CCI2</accession>
<feature type="transmembrane region" description="Helical" evidence="1">
    <location>
        <begin position="12"/>
        <end position="30"/>
    </location>
</feature>
<keyword evidence="1" id="KW-0812">Transmembrane</keyword>
<gene>
    <name evidence="2" type="ORF">METZ01_LOCUS482725</name>
</gene>
<name>A0A383CCI2_9ZZZZ</name>
<keyword evidence="1" id="KW-0472">Membrane</keyword>
<reference evidence="2" key="1">
    <citation type="submission" date="2018-05" db="EMBL/GenBank/DDBJ databases">
        <authorList>
            <person name="Lanie J.A."/>
            <person name="Ng W.-L."/>
            <person name="Kazmierczak K.M."/>
            <person name="Andrzejewski T.M."/>
            <person name="Davidsen T.M."/>
            <person name="Wayne K.J."/>
            <person name="Tettelin H."/>
            <person name="Glass J.I."/>
            <person name="Rusch D."/>
            <person name="Podicherti R."/>
            <person name="Tsui H.-C.T."/>
            <person name="Winkler M.E."/>
        </authorList>
    </citation>
    <scope>NUCLEOTIDE SEQUENCE</scope>
</reference>
<evidence type="ECO:0000256" key="1">
    <source>
        <dbReference type="SAM" id="Phobius"/>
    </source>
</evidence>